<evidence type="ECO:0000256" key="2">
    <source>
        <dbReference type="SAM" id="MobiDB-lite"/>
    </source>
</evidence>
<dbReference type="Proteomes" id="UP000636709">
    <property type="component" value="Unassembled WGS sequence"/>
</dbReference>
<dbReference type="GO" id="GO:0016747">
    <property type="term" value="F:acyltransferase activity, transferring groups other than amino-acyl groups"/>
    <property type="evidence" value="ECO:0007669"/>
    <property type="project" value="UniProtKB-ARBA"/>
</dbReference>
<dbReference type="EMBL" id="JACEFO010001035">
    <property type="protein sequence ID" value="KAF8749630.1"/>
    <property type="molecule type" value="Genomic_DNA"/>
</dbReference>
<evidence type="ECO:0000313" key="3">
    <source>
        <dbReference type="EMBL" id="KAF8749630.1"/>
    </source>
</evidence>
<keyword evidence="4" id="KW-1185">Reference proteome</keyword>
<evidence type="ECO:0000313" key="4">
    <source>
        <dbReference type="Proteomes" id="UP000636709"/>
    </source>
</evidence>
<proteinExistence type="inferred from homology"/>
<reference evidence="3" key="1">
    <citation type="submission" date="2020-07" db="EMBL/GenBank/DDBJ databases">
        <title>Genome sequence and genetic diversity analysis of an under-domesticated orphan crop, white fonio (Digitaria exilis).</title>
        <authorList>
            <person name="Bennetzen J.L."/>
            <person name="Chen S."/>
            <person name="Ma X."/>
            <person name="Wang X."/>
            <person name="Yssel A.E.J."/>
            <person name="Chaluvadi S.R."/>
            <person name="Johnson M."/>
            <person name="Gangashetty P."/>
            <person name="Hamidou F."/>
            <person name="Sanogo M.D."/>
            <person name="Zwaenepoel A."/>
            <person name="Wallace J."/>
            <person name="Van De Peer Y."/>
            <person name="Van Deynze A."/>
        </authorList>
    </citation>
    <scope>NUCLEOTIDE SEQUENCE</scope>
    <source>
        <tissue evidence="3">Leaves</tissue>
    </source>
</reference>
<comment type="caution">
    <text evidence="3">The sequence shown here is derived from an EMBL/GenBank/DDBJ whole genome shotgun (WGS) entry which is preliminary data.</text>
</comment>
<dbReference type="PANTHER" id="PTHR31147:SF55">
    <property type="entry name" value="HXXXD-TYPE ACYL-TRANSFERASE FAMILY PROTEIN"/>
    <property type="match status" value="1"/>
</dbReference>
<gene>
    <name evidence="3" type="ORF">HU200_012648</name>
</gene>
<dbReference type="InterPro" id="IPR023213">
    <property type="entry name" value="CAT-like_dom_sf"/>
</dbReference>
<sequence length="450" mass="47044">MPILVTKNSPICIRPSSSPELEPPPTTNNAAAVVALSSFDKCMPPVPITMLLVFDHPIDNPTHTIKTSLSRALAHYRPIAGRLIGDTIACTDDGVTFVAASANNSTLDEAMAVLPQMPTDLAIGYPNPRCHGGADEPLLLMQVTEFACGWFVVAVTWNHLLADASGMAQFVLAVGELARGGGVSVSPVVRLWDDVSLPGVPSSAIAAQKATLDFDPLPLARLDVAVPSSLISRVKAAAGEFAAGEPPCTVFEAVAAVLWRCRVRAVMSSSAGDESPAPLTIPCNVRKLAGAPVGYYGNCVVMLVVPATAGDVANSDVGDLVRMIRSAKAKVPGMLSSSSINGDSGGGGDDDGEVVQGKEASAPAVWYQALAVSSWRNMGMEGTDMGGGAPVRVTWQPERTMVPACVVCPPRRDGREDGSVDVSSMFVRDEHVDAFKDELARLIADDGSEE</sequence>
<dbReference type="AlphaFoldDB" id="A0A835FF68"/>
<dbReference type="InterPro" id="IPR050898">
    <property type="entry name" value="Plant_acyltransferase"/>
</dbReference>
<evidence type="ECO:0000256" key="1">
    <source>
        <dbReference type="ARBA" id="ARBA00009861"/>
    </source>
</evidence>
<organism evidence="3 4">
    <name type="scientific">Digitaria exilis</name>
    <dbReference type="NCBI Taxonomy" id="1010633"/>
    <lineage>
        <taxon>Eukaryota</taxon>
        <taxon>Viridiplantae</taxon>
        <taxon>Streptophyta</taxon>
        <taxon>Embryophyta</taxon>
        <taxon>Tracheophyta</taxon>
        <taxon>Spermatophyta</taxon>
        <taxon>Magnoliopsida</taxon>
        <taxon>Liliopsida</taxon>
        <taxon>Poales</taxon>
        <taxon>Poaceae</taxon>
        <taxon>PACMAD clade</taxon>
        <taxon>Panicoideae</taxon>
        <taxon>Panicodae</taxon>
        <taxon>Paniceae</taxon>
        <taxon>Anthephorinae</taxon>
        <taxon>Digitaria</taxon>
    </lineage>
</organism>
<dbReference type="Gene3D" id="3.30.559.10">
    <property type="entry name" value="Chloramphenicol acetyltransferase-like domain"/>
    <property type="match status" value="2"/>
</dbReference>
<dbReference type="OrthoDB" id="656709at2759"/>
<accession>A0A835FF68</accession>
<feature type="region of interest" description="Disordered" evidence="2">
    <location>
        <begin position="334"/>
        <end position="353"/>
    </location>
</feature>
<comment type="similarity">
    <text evidence="1">Belongs to the plant acyltransferase family.</text>
</comment>
<dbReference type="Pfam" id="PF02458">
    <property type="entry name" value="Transferase"/>
    <property type="match status" value="1"/>
</dbReference>
<dbReference type="PANTHER" id="PTHR31147">
    <property type="entry name" value="ACYL TRANSFERASE 4"/>
    <property type="match status" value="1"/>
</dbReference>
<protein>
    <submittedName>
        <fullName evidence="3">Uncharacterized protein</fullName>
    </submittedName>
</protein>
<name>A0A835FF68_9POAL</name>